<name>F0WM29_9STRA</name>
<reference evidence="2" key="1">
    <citation type="journal article" date="2011" name="PLoS Biol.">
        <title>Gene gain and loss during evolution of obligate parasitism in the white rust pathogen of Arabidopsis thaliana.</title>
        <authorList>
            <person name="Kemen E."/>
            <person name="Gardiner A."/>
            <person name="Schultz-Larsen T."/>
            <person name="Kemen A.C."/>
            <person name="Balmuth A.L."/>
            <person name="Robert-Seilaniantz A."/>
            <person name="Bailey K."/>
            <person name="Holub E."/>
            <person name="Studholme D.J."/>
            <person name="Maclean D."/>
            <person name="Jones J.D."/>
        </authorList>
    </citation>
    <scope>NUCLEOTIDE SEQUENCE</scope>
</reference>
<dbReference type="PANTHER" id="PTHR13510:SF44">
    <property type="entry name" value="RABENOSYN-5"/>
    <property type="match status" value="1"/>
</dbReference>
<evidence type="ECO:0000256" key="1">
    <source>
        <dbReference type="SAM" id="MobiDB-lite"/>
    </source>
</evidence>
<evidence type="ECO:0000313" key="2">
    <source>
        <dbReference type="EMBL" id="CCA22356.1"/>
    </source>
</evidence>
<dbReference type="AlphaFoldDB" id="F0WM29"/>
<proteinExistence type="predicted"/>
<gene>
    <name evidence="2" type="primary">AlNc14C151G7540</name>
    <name evidence="2" type="ORF">ALNC14_084990</name>
</gene>
<dbReference type="HOGENOM" id="CLU_505712_0_0_1"/>
<dbReference type="InterPro" id="IPR052727">
    <property type="entry name" value="Rab4/Rab5_effector"/>
</dbReference>
<sequence length="539" mass="61004">MSSRPQFPLPANYFPKCVISSEKAQAYKLQMDDLLKTGLQEENQFVTSESERMARKLCKRKSIFRLFRPSIWSIKNGPLLPEDLKPSKGNSSCRMRFSRKRKVMQVVCVSHIQGKLEDLMYGMQHSTSEEYRAFGHLTHDKTLDGTILASIESGTFEDPFGFLGIKWSVRAPFGKKLSKRQDVCCIESSGLSKDQHGAIFGYRCMEAIHEPSLCPLFPAKYVTRAQVFKSICIARQITPTTIQMYTAMTITCENSLWRKALQYRIAKSLLSMDARVDCGLAKKLLSLAWKRQEEEQKCHYLSKIRRCSFPSVQRRRSSTKWPFVRSFCCNCIVGRRARRMCQLCQSRVCKQCALHCPIFAEGRMTWSVCKNCVAEAHNIPVDPEIGVKLRDKLGKDLAFDTSGCGSSFAASSATSSSSVGWMLMSNPQHSPMHLTSLGERYFPTYKLGKRSPNPTQVSQRSCANPSLADTRTSSHDHGTALEVALMESPSWSDPLLQSSRSRKLSSDEASYIQNECWDTVPPSESVFSNVFFEHQLVRD</sequence>
<feature type="region of interest" description="Disordered" evidence="1">
    <location>
        <begin position="448"/>
        <end position="475"/>
    </location>
</feature>
<feature type="compositionally biased region" description="Polar residues" evidence="1">
    <location>
        <begin position="452"/>
        <end position="471"/>
    </location>
</feature>
<organism evidence="2">
    <name type="scientific">Albugo laibachii Nc14</name>
    <dbReference type="NCBI Taxonomy" id="890382"/>
    <lineage>
        <taxon>Eukaryota</taxon>
        <taxon>Sar</taxon>
        <taxon>Stramenopiles</taxon>
        <taxon>Oomycota</taxon>
        <taxon>Peronosporomycetes</taxon>
        <taxon>Albuginales</taxon>
        <taxon>Albuginaceae</taxon>
        <taxon>Albugo</taxon>
    </lineage>
</organism>
<reference evidence="2" key="2">
    <citation type="submission" date="2011-02" db="EMBL/GenBank/DDBJ databases">
        <authorList>
            <person name="MacLean D."/>
        </authorList>
    </citation>
    <scope>NUCLEOTIDE SEQUENCE</scope>
</reference>
<dbReference type="EMBL" id="FR824196">
    <property type="protein sequence ID" value="CCA22356.1"/>
    <property type="molecule type" value="Genomic_DNA"/>
</dbReference>
<accession>F0WM29</accession>
<dbReference type="PANTHER" id="PTHR13510">
    <property type="entry name" value="FYVE-FINGER-CONTAINING RAB5 EFFECTOR PROTEIN RABENOSYN-5-RELATED"/>
    <property type="match status" value="1"/>
</dbReference>
<protein>
    <submittedName>
        <fullName evidence="2">Uncharacterized protein AlNc14C151G7540</fullName>
    </submittedName>
</protein>